<protein>
    <submittedName>
        <fullName evidence="1">Uncharacterized protein</fullName>
    </submittedName>
</protein>
<gene>
    <name evidence="1" type="ORF">METZ01_LOCUS251421</name>
</gene>
<name>A0A382IH62_9ZZZZ</name>
<evidence type="ECO:0000313" key="1">
    <source>
        <dbReference type="EMBL" id="SVB98567.1"/>
    </source>
</evidence>
<proteinExistence type="predicted"/>
<dbReference type="AlphaFoldDB" id="A0A382IH62"/>
<accession>A0A382IH62</accession>
<organism evidence="1">
    <name type="scientific">marine metagenome</name>
    <dbReference type="NCBI Taxonomy" id="408172"/>
    <lineage>
        <taxon>unclassified sequences</taxon>
        <taxon>metagenomes</taxon>
        <taxon>ecological metagenomes</taxon>
    </lineage>
</organism>
<sequence>MLVKNIVVVVSDDFGVFVQNHIRQTLCQERCERVDDERNNSSHSDSDSGYIQVICSTGADTTQLLVVGIQVKFSFFKVHTFLP</sequence>
<dbReference type="EMBL" id="UINC01067162">
    <property type="protein sequence ID" value="SVB98567.1"/>
    <property type="molecule type" value="Genomic_DNA"/>
</dbReference>
<reference evidence="1" key="1">
    <citation type="submission" date="2018-05" db="EMBL/GenBank/DDBJ databases">
        <authorList>
            <person name="Lanie J.A."/>
            <person name="Ng W.-L."/>
            <person name="Kazmierczak K.M."/>
            <person name="Andrzejewski T.M."/>
            <person name="Davidsen T.M."/>
            <person name="Wayne K.J."/>
            <person name="Tettelin H."/>
            <person name="Glass J.I."/>
            <person name="Rusch D."/>
            <person name="Podicherti R."/>
            <person name="Tsui H.-C.T."/>
            <person name="Winkler M.E."/>
        </authorList>
    </citation>
    <scope>NUCLEOTIDE SEQUENCE</scope>
</reference>